<comment type="similarity">
    <text evidence="1 2">Belongs to the outer membrane factor (OMF) (TC 1.B.17) family.</text>
</comment>
<proteinExistence type="inferred from homology"/>
<dbReference type="InterPro" id="IPR003423">
    <property type="entry name" value="OMP_efflux"/>
</dbReference>
<feature type="chain" id="PRO_5026378354" evidence="2">
    <location>
        <begin position="21"/>
        <end position="468"/>
    </location>
</feature>
<evidence type="ECO:0000313" key="4">
    <source>
        <dbReference type="Proteomes" id="UP000431684"/>
    </source>
</evidence>
<keyword evidence="2" id="KW-0812">Transmembrane</keyword>
<accession>A0A6I3XT48</accession>
<dbReference type="GO" id="GO:0015562">
    <property type="term" value="F:efflux transmembrane transporter activity"/>
    <property type="evidence" value="ECO:0007669"/>
    <property type="project" value="InterPro"/>
</dbReference>
<keyword evidence="2" id="KW-0732">Signal</keyword>
<keyword evidence="2" id="KW-0449">Lipoprotein</keyword>
<evidence type="ECO:0000313" key="3">
    <source>
        <dbReference type="EMBL" id="MUI14945.1"/>
    </source>
</evidence>
<dbReference type="GO" id="GO:0005886">
    <property type="term" value="C:plasma membrane"/>
    <property type="evidence" value="ECO:0007669"/>
    <property type="project" value="UniProtKB-SubCell"/>
</dbReference>
<protein>
    <submittedName>
        <fullName evidence="3">Efflux transporter outer membrane subunit</fullName>
    </submittedName>
</protein>
<comment type="subcellular location">
    <subcellularLocation>
        <location evidence="2">Cell membrane</location>
        <topology evidence="2">Lipid-anchor</topology>
    </subcellularLocation>
</comment>
<name>A0A6I3XT48_9BURK</name>
<dbReference type="Pfam" id="PF02321">
    <property type="entry name" value="OEP"/>
    <property type="match status" value="2"/>
</dbReference>
<organism evidence="3 4">
    <name type="scientific">Pseudoduganella dura</name>
    <dbReference type="NCBI Taxonomy" id="321982"/>
    <lineage>
        <taxon>Bacteria</taxon>
        <taxon>Pseudomonadati</taxon>
        <taxon>Pseudomonadota</taxon>
        <taxon>Betaproteobacteria</taxon>
        <taxon>Burkholderiales</taxon>
        <taxon>Oxalobacteraceae</taxon>
        <taxon>Telluria group</taxon>
        <taxon>Pseudoduganella</taxon>
    </lineage>
</organism>
<comment type="caution">
    <text evidence="3">The sequence shown here is derived from an EMBL/GenBank/DDBJ whole genome shotgun (WGS) entry which is preliminary data.</text>
</comment>
<dbReference type="SUPFAM" id="SSF56954">
    <property type="entry name" value="Outer membrane efflux proteins (OEP)"/>
    <property type="match status" value="1"/>
</dbReference>
<dbReference type="PANTHER" id="PTHR30203:SF32">
    <property type="entry name" value="CATION EFFLUX SYSTEM PROTEIN CUSC"/>
    <property type="match status" value="1"/>
</dbReference>
<keyword evidence="4" id="KW-1185">Reference proteome</keyword>
<evidence type="ECO:0000256" key="1">
    <source>
        <dbReference type="ARBA" id="ARBA00007613"/>
    </source>
</evidence>
<keyword evidence="2" id="KW-0564">Palmitate</keyword>
<reference evidence="3 4" key="1">
    <citation type="submission" date="2019-11" db="EMBL/GenBank/DDBJ databases">
        <title>Draft Genome Sequences of Six Type Strains of the Genus Massilia.</title>
        <authorList>
            <person name="Miess H."/>
            <person name="Frediansyah A."/>
            <person name="Goeker M."/>
            <person name="Gross H."/>
        </authorList>
    </citation>
    <scope>NUCLEOTIDE SEQUENCE [LARGE SCALE GENOMIC DNA]</scope>
    <source>
        <strain evidence="3 4">DSM 17513</strain>
    </source>
</reference>
<dbReference type="RefSeq" id="WP_155710692.1">
    <property type="nucleotide sequence ID" value="NZ_BMWU01000024.1"/>
</dbReference>
<dbReference type="AlphaFoldDB" id="A0A6I3XT48"/>
<dbReference type="PROSITE" id="PS51257">
    <property type="entry name" value="PROKAR_LIPOPROTEIN"/>
    <property type="match status" value="1"/>
</dbReference>
<feature type="signal peptide" evidence="2">
    <location>
        <begin position="1"/>
        <end position="20"/>
    </location>
</feature>
<keyword evidence="2" id="KW-0472">Membrane</keyword>
<dbReference type="EMBL" id="WNWM01000002">
    <property type="protein sequence ID" value="MUI14945.1"/>
    <property type="molecule type" value="Genomic_DNA"/>
</dbReference>
<evidence type="ECO:0000256" key="2">
    <source>
        <dbReference type="RuleBase" id="RU362097"/>
    </source>
</evidence>
<dbReference type="InterPro" id="IPR010131">
    <property type="entry name" value="MdtP/NodT-like"/>
</dbReference>
<dbReference type="Proteomes" id="UP000431684">
    <property type="component" value="Unassembled WGS sequence"/>
</dbReference>
<gene>
    <name evidence="3" type="ORF">GJV26_21105</name>
</gene>
<dbReference type="PANTHER" id="PTHR30203">
    <property type="entry name" value="OUTER MEMBRANE CATION EFFLUX PROTEIN"/>
    <property type="match status" value="1"/>
</dbReference>
<dbReference type="OrthoDB" id="9770517at2"/>
<dbReference type="NCBIfam" id="TIGR01845">
    <property type="entry name" value="outer_NodT"/>
    <property type="match status" value="1"/>
</dbReference>
<dbReference type="Gene3D" id="2.20.200.10">
    <property type="entry name" value="Outer membrane efflux proteins (OEP)"/>
    <property type="match status" value="1"/>
</dbReference>
<dbReference type="Gene3D" id="1.20.1600.10">
    <property type="entry name" value="Outer membrane efflux proteins (OEP)"/>
    <property type="match status" value="1"/>
</dbReference>
<sequence>MSKTLITLAVTALLAGCNLAPIYERPAAPVTPAWPQGDAYQPSAQPADGKAVNDLAWREFIADPQLEQLIELSLANNRDLRVSILNIEAARAQYGVSRADRVPGLNASVAQTAQRVPDNQANGEGYISRQYSAGLGIPAFELDFFGKVKNLSEAALQLYLGTEEARRAQQISLVSEVANAWLTLAADQERLRLAQDTLKSQQISYELSKRRFEAGATSGLDMYEAQTSVETARSDVAVYTAQVAADQNALTLLAGAAVPAELLPQGTLQSVTQLAELPAGVPSEVLARRPDVLSAERSLQAQNANIGVARAAFFPSISLTASAGGASSDLSNLFKAGAGTWTFIPQLTLPIFAGGRNQANLDLARTNRDIAVAQYEKAIQSAFREVSDALAQRGTIDERVASQAALVEASNKSYQIHEQRYQKGAESYLNALVSQRTLYAAQQTYISARLAKASNQVTLYKVLGGGWQ</sequence>
<keyword evidence="2" id="KW-1134">Transmembrane beta strand</keyword>